<reference evidence="2" key="1">
    <citation type="submission" date="2023-06" db="EMBL/GenBank/DDBJ databases">
        <authorList>
            <person name="Delattre M."/>
        </authorList>
    </citation>
    <scope>NUCLEOTIDE SEQUENCE</scope>
    <source>
        <strain evidence="2">AF72</strain>
    </source>
</reference>
<dbReference type="EMBL" id="CATQJA010002548">
    <property type="protein sequence ID" value="CAJ0571226.1"/>
    <property type="molecule type" value="Genomic_DNA"/>
</dbReference>
<accession>A0AA36FXW8</accession>
<dbReference type="AlphaFoldDB" id="A0AA36FXW8"/>
<dbReference type="Proteomes" id="UP001177023">
    <property type="component" value="Unassembled WGS sequence"/>
</dbReference>
<proteinExistence type="predicted"/>
<gene>
    <name evidence="2" type="ORF">MSPICULIGERA_LOCUS9641</name>
</gene>
<evidence type="ECO:0000256" key="1">
    <source>
        <dbReference type="SAM" id="Phobius"/>
    </source>
</evidence>
<keyword evidence="1" id="KW-1133">Transmembrane helix</keyword>
<keyword evidence="1" id="KW-0812">Transmembrane</keyword>
<protein>
    <submittedName>
        <fullName evidence="2">Uncharacterized protein</fullName>
    </submittedName>
</protein>
<keyword evidence="1" id="KW-0472">Membrane</keyword>
<evidence type="ECO:0000313" key="2">
    <source>
        <dbReference type="EMBL" id="CAJ0571226.1"/>
    </source>
</evidence>
<feature type="non-terminal residue" evidence="2">
    <location>
        <position position="94"/>
    </location>
</feature>
<organism evidence="2 3">
    <name type="scientific">Mesorhabditis spiculigera</name>
    <dbReference type="NCBI Taxonomy" id="96644"/>
    <lineage>
        <taxon>Eukaryota</taxon>
        <taxon>Metazoa</taxon>
        <taxon>Ecdysozoa</taxon>
        <taxon>Nematoda</taxon>
        <taxon>Chromadorea</taxon>
        <taxon>Rhabditida</taxon>
        <taxon>Rhabditina</taxon>
        <taxon>Rhabditomorpha</taxon>
        <taxon>Rhabditoidea</taxon>
        <taxon>Rhabditidae</taxon>
        <taxon>Mesorhabditinae</taxon>
        <taxon>Mesorhabditis</taxon>
    </lineage>
</organism>
<feature type="transmembrane region" description="Helical" evidence="1">
    <location>
        <begin position="21"/>
        <end position="46"/>
    </location>
</feature>
<evidence type="ECO:0000313" key="3">
    <source>
        <dbReference type="Proteomes" id="UP001177023"/>
    </source>
</evidence>
<name>A0AA36FXW8_9BILA</name>
<keyword evidence="3" id="KW-1185">Reference proteome</keyword>
<comment type="caution">
    <text evidence="2">The sequence shown here is derived from an EMBL/GenBank/DDBJ whole genome shotgun (WGS) entry which is preliminary data.</text>
</comment>
<sequence length="94" mass="10838">MNIRRNRRKSVLLSATRKIQIFIVLKTWPYWVFGMIESSMPIFIIADKMSTSNCVSSRTAGLRTTKDTSSTKQRKECAIYLNGKQKALLGIWHD</sequence>